<dbReference type="AlphaFoldDB" id="A0A2J7QA16"/>
<accession>A0A2J7QA16</accession>
<proteinExistence type="predicted"/>
<name>A0A2J7QA16_9NEOP</name>
<organism evidence="1 2">
    <name type="scientific">Cryptotermes secundus</name>
    <dbReference type="NCBI Taxonomy" id="105785"/>
    <lineage>
        <taxon>Eukaryota</taxon>
        <taxon>Metazoa</taxon>
        <taxon>Ecdysozoa</taxon>
        <taxon>Arthropoda</taxon>
        <taxon>Hexapoda</taxon>
        <taxon>Insecta</taxon>
        <taxon>Pterygota</taxon>
        <taxon>Neoptera</taxon>
        <taxon>Polyneoptera</taxon>
        <taxon>Dictyoptera</taxon>
        <taxon>Blattodea</taxon>
        <taxon>Blattoidea</taxon>
        <taxon>Termitoidae</taxon>
        <taxon>Kalotermitidae</taxon>
        <taxon>Cryptotermitinae</taxon>
        <taxon>Cryptotermes</taxon>
    </lineage>
</organism>
<keyword evidence="2" id="KW-1185">Reference proteome</keyword>
<gene>
    <name evidence="1" type="ORF">B7P43_G08793</name>
</gene>
<protein>
    <submittedName>
        <fullName evidence="1">Uncharacterized protein</fullName>
    </submittedName>
</protein>
<comment type="caution">
    <text evidence="1">The sequence shown here is derived from an EMBL/GenBank/DDBJ whole genome shotgun (WGS) entry which is preliminary data.</text>
</comment>
<sequence length="136" mass="15122">MQPEGSYRVHRSPPLVPILSQTNPNHTILSYLILIIHQRLGLPSGLFPCGFLHVVQTGSGVHPISYPRRTGGSFPGVKRPGLEADHSPPTSAEIKKMWIYTSTPPYVFTMLGGSLVTTSWRVLRLRMKDTPSRYEG</sequence>
<dbReference type="Proteomes" id="UP000235965">
    <property type="component" value="Unassembled WGS sequence"/>
</dbReference>
<dbReference type="InParanoid" id="A0A2J7QA16"/>
<evidence type="ECO:0000313" key="2">
    <source>
        <dbReference type="Proteomes" id="UP000235965"/>
    </source>
</evidence>
<dbReference type="EMBL" id="NEVH01016339">
    <property type="protein sequence ID" value="PNF25415.1"/>
    <property type="molecule type" value="Genomic_DNA"/>
</dbReference>
<reference evidence="1 2" key="1">
    <citation type="submission" date="2017-12" db="EMBL/GenBank/DDBJ databases">
        <title>Hemimetabolous genomes reveal molecular basis of termite eusociality.</title>
        <authorList>
            <person name="Harrison M.C."/>
            <person name="Jongepier E."/>
            <person name="Robertson H.M."/>
            <person name="Arning N."/>
            <person name="Bitard-Feildel T."/>
            <person name="Chao H."/>
            <person name="Childers C.P."/>
            <person name="Dinh H."/>
            <person name="Doddapaneni H."/>
            <person name="Dugan S."/>
            <person name="Gowin J."/>
            <person name="Greiner C."/>
            <person name="Han Y."/>
            <person name="Hu H."/>
            <person name="Hughes D.S.T."/>
            <person name="Huylmans A.-K."/>
            <person name="Kemena C."/>
            <person name="Kremer L.P.M."/>
            <person name="Lee S.L."/>
            <person name="Lopez-Ezquerra A."/>
            <person name="Mallet L."/>
            <person name="Monroy-Kuhn J.M."/>
            <person name="Moser A."/>
            <person name="Murali S.C."/>
            <person name="Muzny D.M."/>
            <person name="Otani S."/>
            <person name="Piulachs M.-D."/>
            <person name="Poelchau M."/>
            <person name="Qu J."/>
            <person name="Schaub F."/>
            <person name="Wada-Katsumata A."/>
            <person name="Worley K.C."/>
            <person name="Xie Q."/>
            <person name="Ylla G."/>
            <person name="Poulsen M."/>
            <person name="Gibbs R.A."/>
            <person name="Schal C."/>
            <person name="Richards S."/>
            <person name="Belles X."/>
            <person name="Korb J."/>
            <person name="Bornberg-Bauer E."/>
        </authorList>
    </citation>
    <scope>NUCLEOTIDE SEQUENCE [LARGE SCALE GENOMIC DNA]</scope>
    <source>
        <tissue evidence="1">Whole body</tissue>
    </source>
</reference>
<evidence type="ECO:0000313" key="1">
    <source>
        <dbReference type="EMBL" id="PNF25415.1"/>
    </source>
</evidence>